<proteinExistence type="predicted"/>
<sequence length="60" mass="6233">MAGALGIKPAAISNAVSDGKFPSSWFEAVERECDRLGVDCPTDLFSFKRSSNSAAPANAA</sequence>
<organism evidence="1 2">
    <name type="scientific">Pseudophaeobacter arcticus</name>
    <dbReference type="NCBI Taxonomy" id="385492"/>
    <lineage>
        <taxon>Bacteria</taxon>
        <taxon>Pseudomonadati</taxon>
        <taxon>Pseudomonadota</taxon>
        <taxon>Alphaproteobacteria</taxon>
        <taxon>Rhodobacterales</taxon>
        <taxon>Paracoccaceae</taxon>
        <taxon>Pseudophaeobacter</taxon>
    </lineage>
</organism>
<reference evidence="1 2" key="1">
    <citation type="submission" date="2024-04" db="EMBL/GenBank/DDBJ databases">
        <title>Draft genome sequence of Pseudophaeobacter arcticus NBRC 116598.</title>
        <authorList>
            <person name="Miyakawa T."/>
            <person name="Kusuya Y."/>
            <person name="Miura T."/>
        </authorList>
    </citation>
    <scope>NUCLEOTIDE SEQUENCE [LARGE SCALE GENOMIC DNA]</scope>
    <source>
        <strain evidence="1 2">SU-CL00105</strain>
    </source>
</reference>
<name>A0ABQ0ALB6_9RHOB</name>
<keyword evidence="2" id="KW-1185">Reference proteome</keyword>
<accession>A0ABQ0ALB6</accession>
<dbReference type="EMBL" id="BAABWU010000007">
    <property type="protein sequence ID" value="GAA6196668.1"/>
    <property type="molecule type" value="Genomic_DNA"/>
</dbReference>
<gene>
    <name evidence="1" type="ORF">NBRC116598_21120</name>
</gene>
<evidence type="ECO:0000313" key="2">
    <source>
        <dbReference type="Proteomes" id="UP001441944"/>
    </source>
</evidence>
<protein>
    <submittedName>
        <fullName evidence="1">Uncharacterized protein</fullName>
    </submittedName>
</protein>
<dbReference type="Proteomes" id="UP001441944">
    <property type="component" value="Unassembled WGS sequence"/>
</dbReference>
<comment type="caution">
    <text evidence="1">The sequence shown here is derived from an EMBL/GenBank/DDBJ whole genome shotgun (WGS) entry which is preliminary data.</text>
</comment>
<evidence type="ECO:0000313" key="1">
    <source>
        <dbReference type="EMBL" id="GAA6196668.1"/>
    </source>
</evidence>